<evidence type="ECO:0000313" key="2">
    <source>
        <dbReference type="EMBL" id="JAE29257.1"/>
    </source>
</evidence>
<evidence type="ECO:0000256" key="1">
    <source>
        <dbReference type="SAM" id="Phobius"/>
    </source>
</evidence>
<keyword evidence="1" id="KW-0472">Membrane</keyword>
<organism evidence="2">
    <name type="scientific">Arundo donax</name>
    <name type="common">Giant reed</name>
    <name type="synonym">Donax arundinaceus</name>
    <dbReference type="NCBI Taxonomy" id="35708"/>
    <lineage>
        <taxon>Eukaryota</taxon>
        <taxon>Viridiplantae</taxon>
        <taxon>Streptophyta</taxon>
        <taxon>Embryophyta</taxon>
        <taxon>Tracheophyta</taxon>
        <taxon>Spermatophyta</taxon>
        <taxon>Magnoliopsida</taxon>
        <taxon>Liliopsida</taxon>
        <taxon>Poales</taxon>
        <taxon>Poaceae</taxon>
        <taxon>PACMAD clade</taxon>
        <taxon>Arundinoideae</taxon>
        <taxon>Arundineae</taxon>
        <taxon>Arundo</taxon>
    </lineage>
</organism>
<sequence length="62" mass="7045">MFWRPCQCPKQRSCVAAEDSSYNTSFYLIFMYLCSSILASTSIKVHCQYLQLLLGQSPVAES</sequence>
<dbReference type="EMBL" id="GBRH01168639">
    <property type="protein sequence ID" value="JAE29257.1"/>
    <property type="molecule type" value="Transcribed_RNA"/>
</dbReference>
<reference evidence="2" key="1">
    <citation type="submission" date="2014-09" db="EMBL/GenBank/DDBJ databases">
        <authorList>
            <person name="Magalhaes I.L.F."/>
            <person name="Oliveira U."/>
            <person name="Santos F.R."/>
            <person name="Vidigal T.H.D.A."/>
            <person name="Brescovit A.D."/>
            <person name="Santos A.J."/>
        </authorList>
    </citation>
    <scope>NUCLEOTIDE SEQUENCE</scope>
    <source>
        <tissue evidence="2">Shoot tissue taken approximately 20 cm above the soil surface</tissue>
    </source>
</reference>
<name>A0A0A9GXL3_ARUDO</name>
<keyword evidence="1" id="KW-0812">Transmembrane</keyword>
<keyword evidence="1" id="KW-1133">Transmembrane helix</keyword>
<reference evidence="2" key="2">
    <citation type="journal article" date="2015" name="Data Brief">
        <title>Shoot transcriptome of the giant reed, Arundo donax.</title>
        <authorList>
            <person name="Barrero R.A."/>
            <person name="Guerrero F.D."/>
            <person name="Moolhuijzen P."/>
            <person name="Goolsby J.A."/>
            <person name="Tidwell J."/>
            <person name="Bellgard S.E."/>
            <person name="Bellgard M.I."/>
        </authorList>
    </citation>
    <scope>NUCLEOTIDE SEQUENCE</scope>
    <source>
        <tissue evidence="2">Shoot tissue taken approximately 20 cm above the soil surface</tissue>
    </source>
</reference>
<protein>
    <submittedName>
        <fullName evidence="2">Uncharacterized protein</fullName>
    </submittedName>
</protein>
<proteinExistence type="predicted"/>
<feature type="transmembrane region" description="Helical" evidence="1">
    <location>
        <begin position="25"/>
        <end position="43"/>
    </location>
</feature>
<accession>A0A0A9GXL3</accession>
<dbReference type="AlphaFoldDB" id="A0A0A9GXL3"/>